<accession>A0ABV0W999</accession>
<dbReference type="EMBL" id="JAHRIM010036742">
    <property type="protein sequence ID" value="MEQ2266125.1"/>
    <property type="molecule type" value="Genomic_DNA"/>
</dbReference>
<dbReference type="Proteomes" id="UP001444071">
    <property type="component" value="Unassembled WGS sequence"/>
</dbReference>
<proteinExistence type="predicted"/>
<keyword evidence="2" id="KW-1185">Reference proteome</keyword>
<comment type="caution">
    <text evidence="1">The sequence shown here is derived from an EMBL/GenBank/DDBJ whole genome shotgun (WGS) entry which is preliminary data.</text>
</comment>
<reference evidence="1 2" key="1">
    <citation type="submission" date="2021-06" db="EMBL/GenBank/DDBJ databases">
        <authorList>
            <person name="Palmer J.M."/>
        </authorList>
    </citation>
    <scope>NUCLEOTIDE SEQUENCE [LARGE SCALE GENOMIC DNA]</scope>
    <source>
        <strain evidence="1 2">XR_2019</strain>
        <tissue evidence="1">Muscle</tissue>
    </source>
</reference>
<evidence type="ECO:0000313" key="1">
    <source>
        <dbReference type="EMBL" id="MEQ2266125.1"/>
    </source>
</evidence>
<protein>
    <submittedName>
        <fullName evidence="1">Uncharacterized protein</fullName>
    </submittedName>
</protein>
<name>A0ABV0W999_9TELE</name>
<gene>
    <name evidence="1" type="ORF">XENORESO_018767</name>
</gene>
<organism evidence="1 2">
    <name type="scientific">Xenotaenia resolanae</name>
    <dbReference type="NCBI Taxonomy" id="208358"/>
    <lineage>
        <taxon>Eukaryota</taxon>
        <taxon>Metazoa</taxon>
        <taxon>Chordata</taxon>
        <taxon>Craniata</taxon>
        <taxon>Vertebrata</taxon>
        <taxon>Euteleostomi</taxon>
        <taxon>Actinopterygii</taxon>
        <taxon>Neopterygii</taxon>
        <taxon>Teleostei</taxon>
        <taxon>Neoteleostei</taxon>
        <taxon>Acanthomorphata</taxon>
        <taxon>Ovalentaria</taxon>
        <taxon>Atherinomorphae</taxon>
        <taxon>Cyprinodontiformes</taxon>
        <taxon>Goodeidae</taxon>
        <taxon>Xenotaenia</taxon>
    </lineage>
</organism>
<sequence length="119" mass="13572">MCYIKAQRMSLSGECILWGWANFSDCACVLFKLVAPARGYYVCTHCRSMPQNQASQNKHSRVFSAFHSILTPTLEACTQDDCQKDRLCVIPYCWHEDGRTGLSCWPATHSLKWGFKLNT</sequence>
<evidence type="ECO:0000313" key="2">
    <source>
        <dbReference type="Proteomes" id="UP001444071"/>
    </source>
</evidence>